<feature type="compositionally biased region" description="Polar residues" evidence="1">
    <location>
        <begin position="114"/>
        <end position="128"/>
    </location>
</feature>
<dbReference type="Proteomes" id="UP000750711">
    <property type="component" value="Unassembled WGS sequence"/>
</dbReference>
<feature type="compositionally biased region" description="Basic residues" evidence="1">
    <location>
        <begin position="129"/>
        <end position="141"/>
    </location>
</feature>
<evidence type="ECO:0000313" key="3">
    <source>
        <dbReference type="Proteomes" id="UP000750711"/>
    </source>
</evidence>
<protein>
    <recommendedName>
        <fullName evidence="4">F-box domain-containing protein</fullName>
    </recommendedName>
</protein>
<comment type="caution">
    <text evidence="2">The sequence shown here is derived from an EMBL/GenBank/DDBJ whole genome shotgun (WGS) entry which is preliminary data.</text>
</comment>
<proteinExistence type="predicted"/>
<feature type="region of interest" description="Disordered" evidence="1">
    <location>
        <begin position="1"/>
        <end position="65"/>
    </location>
</feature>
<dbReference type="EMBL" id="JAGHQM010001868">
    <property type="protein sequence ID" value="KAH0551631.1"/>
    <property type="molecule type" value="Genomic_DNA"/>
</dbReference>
<feature type="compositionally biased region" description="Basic and acidic residues" evidence="1">
    <location>
        <begin position="7"/>
        <end position="21"/>
    </location>
</feature>
<feature type="non-terminal residue" evidence="2">
    <location>
        <position position="210"/>
    </location>
</feature>
<organism evidence="2 3">
    <name type="scientific">Trichoglossum hirsutum</name>
    <dbReference type="NCBI Taxonomy" id="265104"/>
    <lineage>
        <taxon>Eukaryota</taxon>
        <taxon>Fungi</taxon>
        <taxon>Dikarya</taxon>
        <taxon>Ascomycota</taxon>
        <taxon>Pezizomycotina</taxon>
        <taxon>Geoglossomycetes</taxon>
        <taxon>Geoglossales</taxon>
        <taxon>Geoglossaceae</taxon>
        <taxon>Trichoglossum</taxon>
    </lineage>
</organism>
<accession>A0A9P8IHW4</accession>
<evidence type="ECO:0000313" key="2">
    <source>
        <dbReference type="EMBL" id="KAH0551631.1"/>
    </source>
</evidence>
<keyword evidence="3" id="KW-1185">Reference proteome</keyword>
<name>A0A9P8IHW4_9PEZI</name>
<evidence type="ECO:0008006" key="4">
    <source>
        <dbReference type="Google" id="ProtNLM"/>
    </source>
</evidence>
<feature type="region of interest" description="Disordered" evidence="1">
    <location>
        <begin position="80"/>
        <end position="99"/>
    </location>
</feature>
<evidence type="ECO:0000256" key="1">
    <source>
        <dbReference type="SAM" id="MobiDB-lite"/>
    </source>
</evidence>
<sequence>MPTDQKLPADSRDVQEVKVDADAADDTENVAPGPSPAESLKRKRLDRTPAPSSKKLKAPDEGGDVVGSIRWAENYTTSSVAQAERGTNVGRRTRKKKAGVGDGVVDVKVDGDGQSTDAVVTAKPSTKNGKPRQLGKLRGKYNVKPNNTPAADSSRRRRARQNPGARLRVNRKVVTKVPLDIWRLILSFCPPRFLGKARLISKDFHRVLTY</sequence>
<dbReference type="AlphaFoldDB" id="A0A9P8IHW4"/>
<reference evidence="2" key="1">
    <citation type="submission" date="2021-03" db="EMBL/GenBank/DDBJ databases">
        <title>Comparative genomics and phylogenomic investigation of the class Geoglossomycetes provide insights into ecological specialization and systematics.</title>
        <authorList>
            <person name="Melie T."/>
            <person name="Pirro S."/>
            <person name="Miller A.N."/>
            <person name="Quandt A."/>
        </authorList>
    </citation>
    <scope>NUCLEOTIDE SEQUENCE</scope>
    <source>
        <strain evidence="2">CAQ_001_2017</strain>
    </source>
</reference>
<gene>
    <name evidence="2" type="ORF">GP486_007152</name>
</gene>
<dbReference type="CDD" id="cd09917">
    <property type="entry name" value="F-box_SF"/>
    <property type="match status" value="1"/>
</dbReference>
<feature type="region of interest" description="Disordered" evidence="1">
    <location>
        <begin position="106"/>
        <end position="164"/>
    </location>
</feature>